<feature type="coiled-coil region" evidence="10">
    <location>
        <begin position="195"/>
        <end position="222"/>
    </location>
</feature>
<dbReference type="PANTHER" id="PTHR42811">
    <property type="entry name" value="SERINE ACETYLTRANSFERASE"/>
    <property type="match status" value="1"/>
</dbReference>
<dbReference type="AlphaFoldDB" id="A0A0W8E3Q0"/>
<keyword evidence="4" id="KW-0963">Cytoplasm</keyword>
<comment type="subcellular location">
    <subcellularLocation>
        <location evidence="1">Cytoplasm</location>
    </subcellularLocation>
</comment>
<dbReference type="InterPro" id="IPR053376">
    <property type="entry name" value="Serine_acetyltransferase"/>
</dbReference>
<dbReference type="NCBIfam" id="NF041874">
    <property type="entry name" value="EPS_EpsC"/>
    <property type="match status" value="1"/>
</dbReference>
<dbReference type="GO" id="GO:0006535">
    <property type="term" value="P:cysteine biosynthetic process from serine"/>
    <property type="evidence" value="ECO:0007669"/>
    <property type="project" value="InterPro"/>
</dbReference>
<evidence type="ECO:0000256" key="1">
    <source>
        <dbReference type="ARBA" id="ARBA00004496"/>
    </source>
</evidence>
<name>A0A0W8E3Q0_9ZZZZ</name>
<evidence type="ECO:0000256" key="7">
    <source>
        <dbReference type="ARBA" id="ARBA00022737"/>
    </source>
</evidence>
<evidence type="ECO:0000256" key="9">
    <source>
        <dbReference type="ARBA" id="ARBA00049486"/>
    </source>
</evidence>
<comment type="caution">
    <text evidence="11">The sequence shown here is derived from an EMBL/GenBank/DDBJ whole genome shotgun (WGS) entry which is preliminary data.</text>
</comment>
<comment type="catalytic activity">
    <reaction evidence="9">
        <text>L-serine + acetyl-CoA = O-acetyl-L-serine + CoA</text>
        <dbReference type="Rhea" id="RHEA:24560"/>
        <dbReference type="ChEBI" id="CHEBI:33384"/>
        <dbReference type="ChEBI" id="CHEBI:57287"/>
        <dbReference type="ChEBI" id="CHEBI:57288"/>
        <dbReference type="ChEBI" id="CHEBI:58340"/>
        <dbReference type="EC" id="2.3.1.30"/>
    </reaction>
</comment>
<dbReference type="InterPro" id="IPR011004">
    <property type="entry name" value="Trimer_LpxA-like_sf"/>
</dbReference>
<organism evidence="11">
    <name type="scientific">hydrocarbon metagenome</name>
    <dbReference type="NCBI Taxonomy" id="938273"/>
    <lineage>
        <taxon>unclassified sequences</taxon>
        <taxon>metagenomes</taxon>
        <taxon>ecological metagenomes</taxon>
    </lineage>
</organism>
<evidence type="ECO:0000256" key="4">
    <source>
        <dbReference type="ARBA" id="ARBA00022490"/>
    </source>
</evidence>
<evidence type="ECO:0000256" key="10">
    <source>
        <dbReference type="SAM" id="Coils"/>
    </source>
</evidence>
<proteinExistence type="inferred from homology"/>
<dbReference type="FunFam" id="1.10.3130.10:FF:000002">
    <property type="entry name" value="Serine acetyltransferase"/>
    <property type="match status" value="1"/>
</dbReference>
<evidence type="ECO:0000256" key="6">
    <source>
        <dbReference type="ARBA" id="ARBA00022679"/>
    </source>
</evidence>
<dbReference type="SUPFAM" id="SSF51161">
    <property type="entry name" value="Trimeric LpxA-like enzymes"/>
    <property type="match status" value="1"/>
</dbReference>
<dbReference type="PIRSF" id="PIRSF000441">
    <property type="entry name" value="CysE"/>
    <property type="match status" value="1"/>
</dbReference>
<dbReference type="CDD" id="cd03354">
    <property type="entry name" value="LbH_SAT"/>
    <property type="match status" value="1"/>
</dbReference>
<dbReference type="EC" id="2.3.1.30" evidence="3"/>
<evidence type="ECO:0000256" key="5">
    <source>
        <dbReference type="ARBA" id="ARBA00022605"/>
    </source>
</evidence>
<keyword evidence="6 11" id="KW-0808">Transferase</keyword>
<evidence type="ECO:0000256" key="8">
    <source>
        <dbReference type="ARBA" id="ARBA00023315"/>
    </source>
</evidence>
<dbReference type="InterPro" id="IPR001451">
    <property type="entry name" value="Hexapep"/>
</dbReference>
<dbReference type="Pfam" id="PF00132">
    <property type="entry name" value="Hexapep"/>
    <property type="match status" value="1"/>
</dbReference>
<evidence type="ECO:0000256" key="2">
    <source>
        <dbReference type="ARBA" id="ARBA00007274"/>
    </source>
</evidence>
<dbReference type="InterPro" id="IPR045304">
    <property type="entry name" value="LbH_SAT"/>
</dbReference>
<dbReference type="Gene3D" id="2.160.10.10">
    <property type="entry name" value="Hexapeptide repeat proteins"/>
    <property type="match status" value="1"/>
</dbReference>
<keyword evidence="8 11" id="KW-0012">Acyltransferase</keyword>
<dbReference type="GO" id="GO:0009001">
    <property type="term" value="F:serine O-acetyltransferase activity"/>
    <property type="evidence" value="ECO:0007669"/>
    <property type="project" value="UniProtKB-EC"/>
</dbReference>
<evidence type="ECO:0000256" key="3">
    <source>
        <dbReference type="ARBA" id="ARBA00013266"/>
    </source>
</evidence>
<dbReference type="FunFam" id="2.160.10.10:FF:000007">
    <property type="entry name" value="Serine acetyltransferase"/>
    <property type="match status" value="1"/>
</dbReference>
<dbReference type="GO" id="GO:0005737">
    <property type="term" value="C:cytoplasm"/>
    <property type="evidence" value="ECO:0007669"/>
    <property type="project" value="UniProtKB-SubCell"/>
</dbReference>
<keyword evidence="10" id="KW-0175">Coiled coil</keyword>
<dbReference type="NCBIfam" id="TIGR01172">
    <property type="entry name" value="cysE"/>
    <property type="match status" value="1"/>
</dbReference>
<accession>A0A0W8E3Q0</accession>
<comment type="similarity">
    <text evidence="2">Belongs to the transferase hexapeptide repeat family.</text>
</comment>
<protein>
    <recommendedName>
        <fullName evidence="3">serine O-acetyltransferase</fullName>
        <ecNumber evidence="3">2.3.1.30</ecNumber>
    </recommendedName>
</protein>
<dbReference type="EMBL" id="LNQE01001898">
    <property type="protein sequence ID" value="KUG02979.1"/>
    <property type="molecule type" value="Genomic_DNA"/>
</dbReference>
<keyword evidence="5" id="KW-0028">Amino-acid biosynthesis</keyword>
<dbReference type="Gene3D" id="1.10.3130.10">
    <property type="entry name" value="serine acetyltransferase, domain 1"/>
    <property type="match status" value="1"/>
</dbReference>
<dbReference type="InterPro" id="IPR042122">
    <property type="entry name" value="Ser_AcTrfase_N_sf"/>
</dbReference>
<evidence type="ECO:0000313" key="11">
    <source>
        <dbReference type="EMBL" id="KUG02979.1"/>
    </source>
</evidence>
<dbReference type="InterPro" id="IPR005881">
    <property type="entry name" value="Ser_O-AcTrfase"/>
</dbReference>
<sequence>MFNTLKNEINVVFERDPAARSVLEVIFCYPGFHAVIHHRIAHFFYRKRWFFMARLISHISRFLTGIEIHPGARIGRGFFIDHGGGVVIGETAEVGDNVTIYQGVTLGGTGKEKGKRHPTIGNNVTISAGAKVLGSFNVGDNVKIGGGSVVLNSVPPDCTVVGVPGRIVVREGSRIDHEAVDLEHHMLPDPVADMLTALQEKIKNLEDRIEAYEKEADQDEDIQYSRWEKRRISNA</sequence>
<reference evidence="11" key="1">
    <citation type="journal article" date="2015" name="Proc. Natl. Acad. Sci. U.S.A.">
        <title>Networks of energetic and metabolic interactions define dynamics in microbial communities.</title>
        <authorList>
            <person name="Embree M."/>
            <person name="Liu J.K."/>
            <person name="Al-Bassam M.M."/>
            <person name="Zengler K."/>
        </authorList>
    </citation>
    <scope>NUCLEOTIDE SEQUENCE</scope>
</reference>
<gene>
    <name evidence="11" type="ORF">ASZ90_019633</name>
</gene>
<keyword evidence="7" id="KW-0677">Repeat</keyword>